<gene>
    <name evidence="4" type="ORF">IAC58_03930</name>
</gene>
<dbReference type="Pfam" id="PF04231">
    <property type="entry name" value="Endonuclease_1"/>
    <property type="match status" value="1"/>
</dbReference>
<dbReference type="InterPro" id="IPR007346">
    <property type="entry name" value="Endonuclease-I"/>
</dbReference>
<accession>A0A9D9GWT9</accession>
<protein>
    <submittedName>
        <fullName evidence="4">Endonuclease</fullName>
    </submittedName>
</protein>
<name>A0A9D9GWT9_9BACL</name>
<dbReference type="Proteomes" id="UP000823613">
    <property type="component" value="Unassembled WGS sequence"/>
</dbReference>
<organism evidence="4 5">
    <name type="scientific">Candidatus Onthovivens merdipullorum</name>
    <dbReference type="NCBI Taxonomy" id="2840889"/>
    <lineage>
        <taxon>Bacteria</taxon>
        <taxon>Bacillati</taxon>
        <taxon>Bacillota</taxon>
        <taxon>Bacilli</taxon>
        <taxon>Bacillales</taxon>
        <taxon>Candidatus Onthovivens</taxon>
    </lineage>
</organism>
<feature type="transmembrane region" description="Helical" evidence="3">
    <location>
        <begin position="576"/>
        <end position="601"/>
    </location>
</feature>
<evidence type="ECO:0000256" key="3">
    <source>
        <dbReference type="SAM" id="Phobius"/>
    </source>
</evidence>
<dbReference type="GO" id="GO:0004519">
    <property type="term" value="F:endonuclease activity"/>
    <property type="evidence" value="ECO:0007669"/>
    <property type="project" value="UniProtKB-KW"/>
</dbReference>
<reference evidence="4" key="2">
    <citation type="journal article" date="2021" name="PeerJ">
        <title>Extensive microbial diversity within the chicken gut microbiome revealed by metagenomics and culture.</title>
        <authorList>
            <person name="Gilroy R."/>
            <person name="Ravi A."/>
            <person name="Getino M."/>
            <person name="Pursley I."/>
            <person name="Horton D.L."/>
            <person name="Alikhan N.F."/>
            <person name="Baker D."/>
            <person name="Gharbi K."/>
            <person name="Hall N."/>
            <person name="Watson M."/>
            <person name="Adriaenssens E.M."/>
            <person name="Foster-Nyarko E."/>
            <person name="Jarju S."/>
            <person name="Secka A."/>
            <person name="Antonio M."/>
            <person name="Oren A."/>
            <person name="Chaudhuri R.R."/>
            <person name="La Ragione R."/>
            <person name="Hildebrand F."/>
            <person name="Pallen M.J."/>
        </authorList>
    </citation>
    <scope>NUCLEOTIDE SEQUENCE</scope>
    <source>
        <strain evidence="4">11159</strain>
    </source>
</reference>
<keyword evidence="3" id="KW-1133">Transmembrane helix</keyword>
<proteinExistence type="predicted"/>
<evidence type="ECO:0000313" key="5">
    <source>
        <dbReference type="Proteomes" id="UP000823613"/>
    </source>
</evidence>
<keyword evidence="4" id="KW-0255">Endonuclease</keyword>
<comment type="caution">
    <text evidence="4">The sequence shown here is derived from an EMBL/GenBank/DDBJ whole genome shotgun (WGS) entry which is preliminary data.</text>
</comment>
<dbReference type="PANTHER" id="PTHR33607:SF2">
    <property type="entry name" value="ENDONUCLEASE-1"/>
    <property type="match status" value="1"/>
</dbReference>
<keyword evidence="2" id="KW-0378">Hydrolase</keyword>
<evidence type="ECO:0000256" key="1">
    <source>
        <dbReference type="ARBA" id="ARBA00022722"/>
    </source>
</evidence>
<evidence type="ECO:0000313" key="4">
    <source>
        <dbReference type="EMBL" id="MBO8427684.1"/>
    </source>
</evidence>
<evidence type="ECO:0000256" key="2">
    <source>
        <dbReference type="ARBA" id="ARBA00022801"/>
    </source>
</evidence>
<keyword evidence="3" id="KW-0472">Membrane</keyword>
<dbReference type="PANTHER" id="PTHR33607">
    <property type="entry name" value="ENDONUCLEASE-1"/>
    <property type="match status" value="1"/>
</dbReference>
<keyword evidence="3" id="KW-0812">Transmembrane</keyword>
<dbReference type="EMBL" id="JADIMY010000078">
    <property type="protein sequence ID" value="MBO8427684.1"/>
    <property type="molecule type" value="Genomic_DNA"/>
</dbReference>
<sequence length="617" mass="70124">MKKSLILIPALFSSFISLGFINKPVNIFKSVTEISTIDELRSTSEEIKEYYSALDGKDLKGDEFLSALQEILKENQTKCDYSGKSGKSKSKIWDTYLLADRNFDKSPLTTEEINKINEGDPYWWDTDLVYCNVLYEEEPYKFDRQIVNQNIEGQEEQKIDREHIYPKSYGFNGANGNNDAYKDMLAGCDMHNLHMGEGTSNQNYHGNLPYGNVSEIDKENKDNIAISSLSGTVGSYKGTHEVKEGTTSYTKEVFEPIDKDKGDIARSIFYMAARYHNYEENVIGETYPTPRLLLSDFPNDPKDGTHEPGETKDTDISYGVLSDLIEWNKLDEVTESEKLRNDLVYKYIQHNRNPFIDFPKWVDIAFNPDTEYVIDLNSEDGVSLAFEANISFGNNTNTYALNEPIDFSNLVMNYTLPGEDEKTSDYTNLNLDITNRLNDKVIYSNYDMSKPLTLEEGYYKFNFALKENNEYSLDVEVKVGDCNINYVVDFSSIPETQNLFKPLNLSAINGTISIGNTTKNLSYSDLSIKLLNANKEEINISGDNIRLSFGNYSIEASYTDFLGESHSLTKDFKVGFVLDALTIAIIVIAIVIIVILIILIATKNHKKNKRKTKKSNR</sequence>
<dbReference type="InterPro" id="IPR044925">
    <property type="entry name" value="His-Me_finger_sf"/>
</dbReference>
<keyword evidence="1" id="KW-0540">Nuclease</keyword>
<dbReference type="SUPFAM" id="SSF54060">
    <property type="entry name" value="His-Me finger endonucleases"/>
    <property type="match status" value="1"/>
</dbReference>
<dbReference type="AlphaFoldDB" id="A0A9D9GWT9"/>
<dbReference type="GO" id="GO:0016787">
    <property type="term" value="F:hydrolase activity"/>
    <property type="evidence" value="ECO:0007669"/>
    <property type="project" value="UniProtKB-KW"/>
</dbReference>
<reference evidence="4" key="1">
    <citation type="submission" date="2020-10" db="EMBL/GenBank/DDBJ databases">
        <authorList>
            <person name="Gilroy R."/>
        </authorList>
    </citation>
    <scope>NUCLEOTIDE SEQUENCE</scope>
    <source>
        <strain evidence="4">11159</strain>
    </source>
</reference>